<name>A0A672TJX9_STRHB</name>
<dbReference type="InParanoid" id="A0A672TJX9"/>
<dbReference type="Proteomes" id="UP000472266">
    <property type="component" value="Chromosome 3"/>
</dbReference>
<evidence type="ECO:0000313" key="3">
    <source>
        <dbReference type="Proteomes" id="UP000472266"/>
    </source>
</evidence>
<evidence type="ECO:0000256" key="1">
    <source>
        <dbReference type="SAM" id="MobiDB-lite"/>
    </source>
</evidence>
<dbReference type="Ensembl" id="ENSSHBT00005003051.1">
    <property type="protein sequence ID" value="ENSSHBP00005002465.1"/>
    <property type="gene ID" value="ENSSHBG00005002294.1"/>
</dbReference>
<organism evidence="2 3">
    <name type="scientific">Strigops habroptila</name>
    <name type="common">Kakapo</name>
    <dbReference type="NCBI Taxonomy" id="2489341"/>
    <lineage>
        <taxon>Eukaryota</taxon>
        <taxon>Metazoa</taxon>
        <taxon>Chordata</taxon>
        <taxon>Craniata</taxon>
        <taxon>Vertebrata</taxon>
        <taxon>Euteleostomi</taxon>
        <taxon>Archelosauria</taxon>
        <taxon>Archosauria</taxon>
        <taxon>Dinosauria</taxon>
        <taxon>Saurischia</taxon>
        <taxon>Theropoda</taxon>
        <taxon>Coelurosauria</taxon>
        <taxon>Aves</taxon>
        <taxon>Neognathae</taxon>
        <taxon>Neoaves</taxon>
        <taxon>Telluraves</taxon>
        <taxon>Australaves</taxon>
        <taxon>Psittaciformes</taxon>
        <taxon>Psittacidae</taxon>
        <taxon>Strigops</taxon>
    </lineage>
</organism>
<proteinExistence type="predicted"/>
<dbReference type="AlphaFoldDB" id="A0A672TJX9"/>
<reference evidence="2 3" key="1">
    <citation type="submission" date="2019-11" db="EMBL/GenBank/DDBJ databases">
        <title>Strigops habroptila (kakapo) genome, bStrHab1, primary haplotype, v2.</title>
        <authorList>
            <person name="Jarvis E.D."/>
            <person name="Howard J."/>
            <person name="Rhie A."/>
            <person name="Phillippy A."/>
            <person name="Korlach J."/>
            <person name="Digby A."/>
            <person name="Iorns D."/>
            <person name="Eason D."/>
            <person name="Robertson B."/>
            <person name="Raemaekers T."/>
            <person name="Howe K."/>
            <person name="Lewin H."/>
            <person name="Damas J."/>
            <person name="Hastie A."/>
            <person name="Tracey A."/>
            <person name="Chow W."/>
            <person name="Fedrigo O."/>
        </authorList>
    </citation>
    <scope>NUCLEOTIDE SEQUENCE [LARGE SCALE GENOMIC DNA]</scope>
</reference>
<sequence length="171" mass="20068">MCQASEFGTRRTTSNESNEPCEKKTKERQITLEDICNPLQTQDKSEHSVLENKLLICFWYFFFFFPTEKEPQKCEKPRICLQTLDRLREFCSDSDHQCNRVQEDSFQKKESLSLEKCPSIIGKSSELKNPLQSWDTSPKVSQKVRRALVQCCTQLLFNKALYLSLWKKVVV</sequence>
<keyword evidence="3" id="KW-1185">Reference proteome</keyword>
<evidence type="ECO:0000313" key="2">
    <source>
        <dbReference type="Ensembl" id="ENSSHBP00005002465.1"/>
    </source>
</evidence>
<protein>
    <submittedName>
        <fullName evidence="2">Uncharacterized protein</fullName>
    </submittedName>
</protein>
<reference evidence="2" key="2">
    <citation type="submission" date="2025-08" db="UniProtKB">
        <authorList>
            <consortium name="Ensembl"/>
        </authorList>
    </citation>
    <scope>IDENTIFICATION</scope>
</reference>
<reference evidence="2" key="3">
    <citation type="submission" date="2025-09" db="UniProtKB">
        <authorList>
            <consortium name="Ensembl"/>
        </authorList>
    </citation>
    <scope>IDENTIFICATION</scope>
</reference>
<accession>A0A672TJX9</accession>
<feature type="region of interest" description="Disordered" evidence="1">
    <location>
        <begin position="1"/>
        <end position="25"/>
    </location>
</feature>